<dbReference type="Pfam" id="PF26084">
    <property type="entry name" value="PWI_Topors"/>
    <property type="match status" value="1"/>
</dbReference>
<dbReference type="CDD" id="cd16574">
    <property type="entry name" value="RING-HC_Topors"/>
    <property type="match status" value="1"/>
</dbReference>
<feature type="compositionally biased region" description="Low complexity" evidence="16">
    <location>
        <begin position="674"/>
        <end position="685"/>
    </location>
</feature>
<keyword evidence="9" id="KW-0862">Zinc</keyword>
<comment type="caution">
    <text evidence="18">The sequence shown here is derived from an EMBL/GenBank/DDBJ whole genome shotgun (WGS) entry which is preliminary data.</text>
</comment>
<dbReference type="InterPro" id="IPR058745">
    <property type="entry name" value="PWI_Topors"/>
</dbReference>
<organism evidence="18 19">
    <name type="scientific">Perca fluviatilis</name>
    <name type="common">European perch</name>
    <dbReference type="NCBI Taxonomy" id="8168"/>
    <lineage>
        <taxon>Eukaryota</taxon>
        <taxon>Metazoa</taxon>
        <taxon>Chordata</taxon>
        <taxon>Craniata</taxon>
        <taxon>Vertebrata</taxon>
        <taxon>Euteleostomi</taxon>
        <taxon>Actinopterygii</taxon>
        <taxon>Neopterygii</taxon>
        <taxon>Teleostei</taxon>
        <taxon>Neoteleostei</taxon>
        <taxon>Acanthomorphata</taxon>
        <taxon>Eupercaria</taxon>
        <taxon>Perciformes</taxon>
        <taxon>Percoidei</taxon>
        <taxon>Percidae</taxon>
        <taxon>Percinae</taxon>
        <taxon>Perca</taxon>
    </lineage>
</organism>
<keyword evidence="2 14" id="KW-0963">Cytoplasm</keyword>
<dbReference type="GO" id="GO:0005737">
    <property type="term" value="C:cytoplasm"/>
    <property type="evidence" value="ECO:0007669"/>
    <property type="project" value="UniProtKB-SubCell"/>
</dbReference>
<dbReference type="InterPro" id="IPR018099">
    <property type="entry name" value="Purine_phosphorylase-2_CS"/>
</dbReference>
<dbReference type="PROSITE" id="PS50089">
    <property type="entry name" value="ZF_RING_2"/>
    <property type="match status" value="1"/>
</dbReference>
<keyword evidence="6 14" id="KW-0660">Purine salvage</keyword>
<keyword evidence="10" id="KW-0805">Transcription regulation</keyword>
<evidence type="ECO:0000256" key="8">
    <source>
        <dbReference type="ARBA" id="ARBA00022786"/>
    </source>
</evidence>
<feature type="site" description="Important for substrate specificity" evidence="14">
    <location>
        <position position="1014"/>
    </location>
</feature>
<dbReference type="Pfam" id="PF13923">
    <property type="entry name" value="zf-C3HC4_2"/>
    <property type="match status" value="1"/>
</dbReference>
<evidence type="ECO:0000313" key="19">
    <source>
        <dbReference type="Proteomes" id="UP000465112"/>
    </source>
</evidence>
<dbReference type="UniPathway" id="UPA00904">
    <property type="reaction ID" value="UER00873"/>
</dbReference>
<evidence type="ECO:0000256" key="6">
    <source>
        <dbReference type="ARBA" id="ARBA00022726"/>
    </source>
</evidence>
<evidence type="ECO:0000256" key="11">
    <source>
        <dbReference type="ARBA" id="ARBA00023163"/>
    </source>
</evidence>
<feature type="compositionally biased region" description="Low complexity" evidence="16">
    <location>
        <begin position="524"/>
        <end position="534"/>
    </location>
</feature>
<feature type="compositionally biased region" description="Basic and acidic residues" evidence="16">
    <location>
        <begin position="536"/>
        <end position="561"/>
    </location>
</feature>
<gene>
    <name evidence="14" type="primary">MTAP</name>
    <name evidence="18" type="ORF">PFLUV_G00010260</name>
</gene>
<evidence type="ECO:0000256" key="14">
    <source>
        <dbReference type="HAMAP-Rule" id="MF_03155"/>
    </source>
</evidence>
<keyword evidence="7 15" id="KW-0863">Zinc-finger</keyword>
<dbReference type="SUPFAM" id="SSF57850">
    <property type="entry name" value="RING/U-box"/>
    <property type="match status" value="1"/>
</dbReference>
<feature type="binding site" evidence="14">
    <location>
        <position position="799"/>
    </location>
    <ligand>
        <name>phosphate</name>
        <dbReference type="ChEBI" id="CHEBI:43474"/>
    </ligand>
</feature>
<comment type="function">
    <text evidence="13 14">Catalyzes the reversible phosphorylation of S-methyl-5'-thioadenosine (MTA) to adenine and 5-methylthioribose-1-phosphate. Involved in the breakdown of MTA, a major by-product of polyamine biosynthesis. Responsible for the first step in the methionine salvage pathway after MTA has been generated from S-adenosylmethionine. Has broad substrate specificity with 6-aminopurine nucleosides as preferred substrates.</text>
</comment>
<protein>
    <recommendedName>
        <fullName evidence="14">S-methyl-5'-thioadenosine phosphorylase</fullName>
        <ecNumber evidence="14">2.4.2.28</ecNumber>
    </recommendedName>
    <alternativeName>
        <fullName evidence="14">5'-methylthioadenosine phosphorylase</fullName>
        <shortName evidence="14">MTA phosphorylase</shortName>
        <shortName evidence="14">MTAP</shortName>
        <shortName evidence="14">MTAPase</shortName>
    </alternativeName>
</protein>
<keyword evidence="11" id="KW-0804">Transcription</keyword>
<evidence type="ECO:0000256" key="3">
    <source>
        <dbReference type="ARBA" id="ARBA00022676"/>
    </source>
</evidence>
<keyword evidence="12 14" id="KW-0539">Nucleus</keyword>
<evidence type="ECO:0000256" key="15">
    <source>
        <dbReference type="PROSITE-ProRule" id="PRU00175"/>
    </source>
</evidence>
<dbReference type="InterPro" id="IPR017907">
    <property type="entry name" value="Znf_RING_CS"/>
</dbReference>
<dbReference type="PROSITE" id="PS01240">
    <property type="entry name" value="PNP_MTAP_2"/>
    <property type="match status" value="1"/>
</dbReference>
<feature type="binding site" evidence="14">
    <location>
        <position position="978"/>
    </location>
    <ligand>
        <name>phosphate</name>
        <dbReference type="ChEBI" id="CHEBI:43474"/>
    </ligand>
</feature>
<dbReference type="SUPFAM" id="SSF53167">
    <property type="entry name" value="Purine and uridine phosphorylases"/>
    <property type="match status" value="1"/>
</dbReference>
<dbReference type="EMBL" id="VHII01000001">
    <property type="protein sequence ID" value="KAF1395315.1"/>
    <property type="molecule type" value="Genomic_DNA"/>
</dbReference>
<dbReference type="Gene3D" id="3.40.50.1580">
    <property type="entry name" value="Nucleoside phosphorylase domain"/>
    <property type="match status" value="1"/>
</dbReference>
<dbReference type="EC" id="2.4.2.28" evidence="14"/>
<feature type="site" description="Important for substrate specificity" evidence="14">
    <location>
        <position position="959"/>
    </location>
</feature>
<evidence type="ECO:0000256" key="10">
    <source>
        <dbReference type="ARBA" id="ARBA00023015"/>
    </source>
</evidence>
<dbReference type="GO" id="GO:0006166">
    <property type="term" value="P:purine ribonucleoside salvage"/>
    <property type="evidence" value="ECO:0007669"/>
    <property type="project" value="UniProtKB-KW"/>
</dbReference>
<dbReference type="Proteomes" id="UP000465112">
    <property type="component" value="Chromosome 1"/>
</dbReference>
<dbReference type="InterPro" id="IPR013083">
    <property type="entry name" value="Znf_RING/FYVE/PHD"/>
</dbReference>
<evidence type="ECO:0000259" key="17">
    <source>
        <dbReference type="PROSITE" id="PS50089"/>
    </source>
</evidence>
<dbReference type="GO" id="GO:0019509">
    <property type="term" value="P:L-methionine salvage from methylthioadenosine"/>
    <property type="evidence" value="ECO:0007669"/>
    <property type="project" value="UniProtKB-UniRule"/>
</dbReference>
<dbReference type="GO" id="GO:0000209">
    <property type="term" value="P:protein polyubiquitination"/>
    <property type="evidence" value="ECO:0007669"/>
    <property type="project" value="TreeGrafter"/>
</dbReference>
<feature type="compositionally biased region" description="Basic residues" evidence="16">
    <location>
        <begin position="726"/>
        <end position="748"/>
    </location>
</feature>
<sequence>MGWGYNADRRRDLISFQLQTCPRKPKIMSAIKIALQQSQKKGRRKTSEAMSGEVSPDSKCPICLDIFNNISYLNVCLHKFCFRCIQEWSKNKAECPLCKQPFNSIYHSIKSDQDFKKYDLQPVDNGSFGTFGGVRFRYRTTLTGVHRQMRGRTSPPPDNGVMFEASANPPQQPQDRYIRRMMKRLAAKRRAASEGRAVNSVREQEMVNFRRELYRRGVRIRSIRDGGRSRDTSAEFFRRNPACLHRLIPWLKRELIVLYGAHGSLVNIVQHIIMSRITRYDMEDGAIQEELRPFLQGRTEHFLHEFISFAKSPFNMEAYDQHAAYDCPAPSSNEDSSSNSSVIAISEDEEDSVELDPPGDSASTLSHSAWDDETPGPSYSTTAEQSRAECLSVLDLDSDSDSSLEEETQEFGASPQQMTPHNQTDVAHGGVNDEECLSHDSDDCVIISFVKPTAERTPELVQLSSDSDESASEDIKAVPLLPQHIRFSSLSPIASQSSDPSGAGQSENAETDHYHQFYSKDRCSSSTSSRHNTSGKLDRKDTGRRFDSNYRSRERHLSKDRDHRRKRRSRSAERRHSSRSPVISPSRTQSRERGSSYSSSKDYSKCDRNYKRRDRDYSYQSNRHYSQERNNSGMNYTEKRSYYYSIRNYSDRQSCSRSHSRDSRRRDRGRSRSRTCSSSRSPSTKSRSHNSKPGGKRKYKTRHLEEASKSTPPHSNANGDSPALPTKHKKKSKEKHRKKSKDRSRKTSRSLSVELVNEENSNERSKHHHKKKKKHKKKSKKTIVMASTVPIKIGIIGGSGLDDPDILEGRTERYVDTPYGKPSDALILGKIKNVECVLLARHGRQHTIMPSNVNYQANIWALREEGCTHLLVTTACGSLREEIQPGDIVIIDQFIDRTTKRAQTLYDGQPTSPPGVSHIPMAEPFCNRTREVLVEVARSLGVKCHVRGTMLSIEGPRFSSRAESLMFRQWGADVINMTTVPEVVLAKEAGLCYASIAMATDYDCWKEHEEAVCVDNVLKTMKENANKASSILLTAIPQISQMDWAQTMKALKSMAQSSVMLPKH</sequence>
<feature type="binding site" evidence="14">
    <location>
        <begin position="874"/>
        <end position="875"/>
    </location>
    <ligand>
        <name>phosphate</name>
        <dbReference type="ChEBI" id="CHEBI:43474"/>
    </ligand>
</feature>
<evidence type="ECO:0000256" key="12">
    <source>
        <dbReference type="ARBA" id="ARBA00023242"/>
    </source>
</evidence>
<feature type="domain" description="RING-type" evidence="17">
    <location>
        <begin position="60"/>
        <end position="99"/>
    </location>
</feature>
<evidence type="ECO:0000256" key="7">
    <source>
        <dbReference type="ARBA" id="ARBA00022771"/>
    </source>
</evidence>
<evidence type="ECO:0000256" key="13">
    <source>
        <dbReference type="ARBA" id="ARBA00057208"/>
    </source>
</evidence>
<keyword evidence="4 14" id="KW-0808">Transferase</keyword>
<feature type="compositionally biased region" description="Basic residues" evidence="16">
    <location>
        <begin position="765"/>
        <end position="781"/>
    </location>
</feature>
<evidence type="ECO:0000256" key="4">
    <source>
        <dbReference type="ARBA" id="ARBA00022679"/>
    </source>
</evidence>
<evidence type="ECO:0000256" key="16">
    <source>
        <dbReference type="SAM" id="MobiDB-lite"/>
    </source>
</evidence>
<dbReference type="Pfam" id="PF01048">
    <property type="entry name" value="PNP_UDP_1"/>
    <property type="match status" value="1"/>
</dbReference>
<dbReference type="NCBIfam" id="TIGR01694">
    <property type="entry name" value="MTAP"/>
    <property type="match status" value="1"/>
</dbReference>
<dbReference type="FunFam" id="3.40.50.1580:FF:000006">
    <property type="entry name" value="Purine nucleoside phosphorylase"/>
    <property type="match status" value="1"/>
</dbReference>
<name>A0A6A5FRQ0_PERFL</name>
<dbReference type="HAMAP" id="MF_01963">
    <property type="entry name" value="MTAP"/>
    <property type="match status" value="1"/>
</dbReference>
<feature type="compositionally biased region" description="Polar residues" evidence="16">
    <location>
        <begin position="489"/>
        <end position="508"/>
    </location>
</feature>
<feature type="compositionally biased region" description="Polar residues" evidence="16">
    <location>
        <begin position="618"/>
        <end position="635"/>
    </location>
</feature>
<evidence type="ECO:0000256" key="2">
    <source>
        <dbReference type="ARBA" id="ARBA00022490"/>
    </source>
</evidence>
<keyword evidence="19" id="KW-1185">Reference proteome</keyword>
<feature type="compositionally biased region" description="Acidic residues" evidence="16">
    <location>
        <begin position="396"/>
        <end position="409"/>
    </location>
</feature>
<feature type="compositionally biased region" description="Low complexity" evidence="16">
    <location>
        <begin position="749"/>
        <end position="759"/>
    </location>
</feature>
<feature type="compositionally biased region" description="Basic residues" evidence="16">
    <location>
        <begin position="686"/>
        <end position="701"/>
    </location>
</feature>
<dbReference type="SMART" id="SM00184">
    <property type="entry name" value="RING"/>
    <property type="match status" value="1"/>
</dbReference>
<comment type="subcellular location">
    <subcellularLocation>
        <location evidence="14">Cytoplasm</location>
    </subcellularLocation>
    <subcellularLocation>
        <location evidence="14">Nucleus</location>
    </subcellularLocation>
</comment>
<keyword evidence="8" id="KW-0833">Ubl conjugation pathway</keyword>
<feature type="binding site" evidence="14">
    <location>
        <begin position="1001"/>
        <end position="1003"/>
    </location>
    <ligand>
        <name>substrate</name>
    </ligand>
</feature>
<keyword evidence="3 14" id="KW-0328">Glycosyltransferase</keyword>
<dbReference type="InterPro" id="IPR010044">
    <property type="entry name" value="MTAP"/>
</dbReference>
<feature type="region of interest" description="Disordered" evidence="16">
    <location>
        <begin position="650"/>
        <end position="781"/>
    </location>
</feature>
<dbReference type="GO" id="GO:0061630">
    <property type="term" value="F:ubiquitin protein ligase activity"/>
    <property type="evidence" value="ECO:0007669"/>
    <property type="project" value="UniProtKB-EC"/>
</dbReference>
<evidence type="ECO:0000256" key="5">
    <source>
        <dbReference type="ARBA" id="ARBA00022723"/>
    </source>
</evidence>
<comment type="pathway">
    <text evidence="14">Amino-acid biosynthesis; L-methionine biosynthesis via salvage pathway; S-methyl-5-thio-alpha-D-ribose 1-phosphate from S-methyl-5'-thioadenosine (phosphorylase route): step 1/1.</text>
</comment>
<feature type="compositionally biased region" description="Basic and acidic residues" evidence="16">
    <location>
        <begin position="510"/>
        <end position="523"/>
    </location>
</feature>
<feature type="binding site" evidence="14">
    <location>
        <begin position="841"/>
        <end position="842"/>
    </location>
    <ligand>
        <name>phosphate</name>
        <dbReference type="ChEBI" id="CHEBI:43474"/>
    </ligand>
</feature>
<dbReference type="PANTHER" id="PTHR46077:SF1">
    <property type="entry name" value="TOP1 BINDING ARGININE_SERINE RICH PROTEIN, E3 UBIQUITIN LIGASE"/>
    <property type="match status" value="1"/>
</dbReference>
<evidence type="ECO:0000313" key="18">
    <source>
        <dbReference type="EMBL" id="KAF1395315.1"/>
    </source>
</evidence>
<dbReference type="InterPro" id="IPR035994">
    <property type="entry name" value="Nucleoside_phosphorylase_sf"/>
</dbReference>
<comment type="catalytic activity">
    <reaction evidence="1">
        <text>S-ubiquitinyl-[E2 ubiquitin-conjugating enzyme]-L-cysteine + [acceptor protein]-L-lysine = [E2 ubiquitin-conjugating enzyme]-L-cysteine + N(6)-ubiquitinyl-[acceptor protein]-L-lysine.</text>
        <dbReference type="EC" id="2.3.2.27"/>
    </reaction>
</comment>
<evidence type="ECO:0000256" key="9">
    <source>
        <dbReference type="ARBA" id="ARBA00022833"/>
    </source>
</evidence>
<feature type="compositionally biased region" description="Polar residues" evidence="16">
    <location>
        <begin position="414"/>
        <end position="425"/>
    </location>
</feature>
<feature type="region of interest" description="Disordered" evidence="16">
    <location>
        <begin position="346"/>
        <end position="434"/>
    </location>
</feature>
<feature type="compositionally biased region" description="Basic and acidic residues" evidence="16">
    <location>
        <begin position="602"/>
        <end position="617"/>
    </location>
</feature>
<dbReference type="CDD" id="cd09010">
    <property type="entry name" value="MTAP_SsMTAPII_like_MTIP"/>
    <property type="match status" value="1"/>
</dbReference>
<feature type="compositionally biased region" description="Polar residues" evidence="16">
    <location>
        <begin position="709"/>
        <end position="719"/>
    </location>
</feature>
<dbReference type="GO" id="GO:0017061">
    <property type="term" value="F:S-methyl-5-thioadenosine phosphorylase activity"/>
    <property type="evidence" value="ECO:0007669"/>
    <property type="project" value="UniProtKB-UniRule"/>
</dbReference>
<accession>A0A6A5FRQ0</accession>
<evidence type="ECO:0000256" key="1">
    <source>
        <dbReference type="ARBA" id="ARBA00000900"/>
    </source>
</evidence>
<dbReference type="AlphaFoldDB" id="A0A6A5FRQ0"/>
<dbReference type="InterPro" id="IPR000845">
    <property type="entry name" value="Nucleoside_phosphorylase_d"/>
</dbReference>
<comment type="subunit">
    <text evidence="14">Homotrimer.</text>
</comment>
<keyword evidence="5" id="KW-0479">Metal-binding</keyword>
<comment type="catalytic activity">
    <reaction evidence="14">
        <text>S-methyl-5'-thioadenosine + phosphate = 5-(methylsulfanyl)-alpha-D-ribose 1-phosphate + adenine</text>
        <dbReference type="Rhea" id="RHEA:11852"/>
        <dbReference type="ChEBI" id="CHEBI:16708"/>
        <dbReference type="ChEBI" id="CHEBI:17509"/>
        <dbReference type="ChEBI" id="CHEBI:43474"/>
        <dbReference type="ChEBI" id="CHEBI:58533"/>
        <dbReference type="EC" id="2.4.2.28"/>
    </reaction>
</comment>
<dbReference type="GO" id="GO:0032391">
    <property type="term" value="C:photoreceptor connecting cilium"/>
    <property type="evidence" value="ECO:0007669"/>
    <property type="project" value="UniProtKB-ARBA"/>
</dbReference>
<dbReference type="InterPro" id="IPR058746">
    <property type="entry name" value="Znf_RING-type_Topors"/>
</dbReference>
<dbReference type="PROSITE" id="PS00518">
    <property type="entry name" value="ZF_RING_1"/>
    <property type="match status" value="1"/>
</dbReference>
<feature type="binding site" evidence="14">
    <location>
        <position position="977"/>
    </location>
    <ligand>
        <name>substrate</name>
    </ligand>
</feature>
<dbReference type="InterPro" id="IPR001841">
    <property type="entry name" value="Znf_RING"/>
</dbReference>
<reference evidence="18 19" key="1">
    <citation type="submission" date="2019-06" db="EMBL/GenBank/DDBJ databases">
        <title>A chromosome-scale genome assembly of the European perch, Perca fluviatilis.</title>
        <authorList>
            <person name="Roques C."/>
            <person name="Zahm M."/>
            <person name="Cabau C."/>
            <person name="Klopp C."/>
            <person name="Bouchez O."/>
            <person name="Donnadieu C."/>
            <person name="Kuhl H."/>
            <person name="Gislard M."/>
            <person name="Guendouz S."/>
            <person name="Journot L."/>
            <person name="Haffray P."/>
            <person name="Bestin A."/>
            <person name="Morvezen R."/>
            <person name="Feron R."/>
            <person name="Wen M."/>
            <person name="Jouanno E."/>
            <person name="Herpin A."/>
            <person name="Schartl M."/>
            <person name="Postlethwait J."/>
            <person name="Schaerlinger B."/>
            <person name="Chardard D."/>
            <person name="Lecocq T."/>
            <person name="Poncet C."/>
            <person name="Jaffrelo L."/>
            <person name="Lampietro C."/>
            <person name="Guiguen Y."/>
        </authorList>
    </citation>
    <scope>NUCLEOTIDE SEQUENCE [LARGE SCALE GENOMIC DNA]</scope>
    <source>
        <tissue evidence="18">Blood</tissue>
    </source>
</reference>
<comment type="similarity">
    <text evidence="14">Belongs to the PNP/MTAP phosphorylase family. MTAP subfamily.</text>
</comment>
<dbReference type="GO" id="GO:0008630">
    <property type="term" value="P:intrinsic apoptotic signaling pathway in response to DNA damage"/>
    <property type="evidence" value="ECO:0007669"/>
    <property type="project" value="UniProtKB-ARBA"/>
</dbReference>
<dbReference type="Gene3D" id="3.30.40.10">
    <property type="entry name" value="Zinc/RING finger domain, C3HC4 (zinc finger)"/>
    <property type="match status" value="1"/>
</dbReference>
<feature type="region of interest" description="Disordered" evidence="16">
    <location>
        <begin position="489"/>
        <end position="637"/>
    </location>
</feature>
<dbReference type="GO" id="GO:0005634">
    <property type="term" value="C:nucleus"/>
    <property type="evidence" value="ECO:0007669"/>
    <property type="project" value="UniProtKB-SubCell"/>
</dbReference>
<dbReference type="FunFam" id="3.30.40.10:FF:000136">
    <property type="entry name" value="E3 ubiquitin-protein ligase Topors"/>
    <property type="match status" value="1"/>
</dbReference>
<dbReference type="GO" id="GO:0008270">
    <property type="term" value="F:zinc ion binding"/>
    <property type="evidence" value="ECO:0007669"/>
    <property type="project" value="UniProtKB-KW"/>
</dbReference>
<dbReference type="PANTHER" id="PTHR46077">
    <property type="entry name" value="E3 UBIQUITIN-PROTEIN LIGASE TOPORS"/>
    <property type="match status" value="1"/>
</dbReference>
<proteinExistence type="inferred from homology"/>
<dbReference type="GO" id="GO:0006513">
    <property type="term" value="P:protein monoubiquitination"/>
    <property type="evidence" value="ECO:0007669"/>
    <property type="project" value="TreeGrafter"/>
</dbReference>